<feature type="non-terminal residue" evidence="1">
    <location>
        <position position="47"/>
    </location>
</feature>
<protein>
    <submittedName>
        <fullName evidence="1">Uncharacterized protein</fullName>
    </submittedName>
</protein>
<accession>A0A817T658</accession>
<dbReference type="Proteomes" id="UP000663833">
    <property type="component" value="Unassembled WGS sequence"/>
</dbReference>
<evidence type="ECO:0000313" key="2">
    <source>
        <dbReference type="Proteomes" id="UP000663833"/>
    </source>
</evidence>
<organism evidence="1 2">
    <name type="scientific">Rotaria socialis</name>
    <dbReference type="NCBI Taxonomy" id="392032"/>
    <lineage>
        <taxon>Eukaryota</taxon>
        <taxon>Metazoa</taxon>
        <taxon>Spiralia</taxon>
        <taxon>Gnathifera</taxon>
        <taxon>Rotifera</taxon>
        <taxon>Eurotatoria</taxon>
        <taxon>Bdelloidea</taxon>
        <taxon>Philodinida</taxon>
        <taxon>Philodinidae</taxon>
        <taxon>Rotaria</taxon>
    </lineage>
</organism>
<gene>
    <name evidence="1" type="ORF">LUA448_LOCUS8966</name>
</gene>
<feature type="non-terminal residue" evidence="1">
    <location>
        <position position="1"/>
    </location>
</feature>
<proteinExistence type="predicted"/>
<dbReference type="EMBL" id="CAJNYD010001019">
    <property type="protein sequence ID" value="CAF3310814.1"/>
    <property type="molecule type" value="Genomic_DNA"/>
</dbReference>
<comment type="caution">
    <text evidence="1">The sequence shown here is derived from an EMBL/GenBank/DDBJ whole genome shotgun (WGS) entry which is preliminary data.</text>
</comment>
<sequence>MSQSTTTILRLNLMAASTSPAVASISTPIPSASTPAVAPKEFSVRVL</sequence>
<name>A0A817T658_9BILA</name>
<reference evidence="1" key="1">
    <citation type="submission" date="2021-02" db="EMBL/GenBank/DDBJ databases">
        <authorList>
            <person name="Nowell W R."/>
        </authorList>
    </citation>
    <scope>NUCLEOTIDE SEQUENCE</scope>
</reference>
<dbReference type="AlphaFoldDB" id="A0A817T658"/>
<evidence type="ECO:0000313" key="1">
    <source>
        <dbReference type="EMBL" id="CAF3310814.1"/>
    </source>
</evidence>